<dbReference type="PANTHER" id="PTHR30485:SF1">
    <property type="entry name" value="CYTOCHROME YDHU-RELATED"/>
    <property type="match status" value="1"/>
</dbReference>
<dbReference type="SUPFAM" id="SSF81342">
    <property type="entry name" value="Transmembrane di-heme cytochromes"/>
    <property type="match status" value="1"/>
</dbReference>
<feature type="domain" description="Cytochrome b561 bacterial/Ni-hydrogenase" evidence="8">
    <location>
        <begin position="36"/>
        <end position="286"/>
    </location>
</feature>
<comment type="caution">
    <text evidence="9">The sequence shown here is derived from an EMBL/GenBank/DDBJ whole genome shotgun (WGS) entry which is preliminary data.</text>
</comment>
<dbReference type="InterPro" id="IPR011577">
    <property type="entry name" value="Cyt_b561_bac/Ni-Hgenase"/>
</dbReference>
<keyword evidence="10" id="KW-1185">Reference proteome</keyword>
<name>A0ABQ5Z6F9_9SPHN</name>
<dbReference type="Gene3D" id="1.20.950.20">
    <property type="entry name" value="Transmembrane di-heme cytochromes, Chain C"/>
    <property type="match status" value="1"/>
</dbReference>
<evidence type="ECO:0000256" key="1">
    <source>
        <dbReference type="ARBA" id="ARBA00004651"/>
    </source>
</evidence>
<keyword evidence="5 7" id="KW-0472">Membrane</keyword>
<reference evidence="10" key="1">
    <citation type="journal article" date="2019" name="Int. J. Syst. Evol. Microbiol.">
        <title>The Global Catalogue of Microorganisms (GCM) 10K type strain sequencing project: providing services to taxonomists for standard genome sequencing and annotation.</title>
        <authorList>
            <consortium name="The Broad Institute Genomics Platform"/>
            <consortium name="The Broad Institute Genome Sequencing Center for Infectious Disease"/>
            <person name="Wu L."/>
            <person name="Ma J."/>
        </authorList>
    </citation>
    <scope>NUCLEOTIDE SEQUENCE [LARGE SCALE GENOMIC DNA]</scope>
    <source>
        <strain evidence="10">NBRC 102146</strain>
    </source>
</reference>
<accession>A0ABQ5Z6F9</accession>
<feature type="transmembrane region" description="Helical" evidence="7">
    <location>
        <begin position="43"/>
        <end position="63"/>
    </location>
</feature>
<keyword evidence="2" id="KW-1003">Cell membrane</keyword>
<sequence>MATIVDPASPLPPEPAPAPVAEPVEPEVRGGELVKRHRLSTRLWHWTNAITLLVMLMSGLMIFNAHPRLYWGTYGANPDHPWLEVTSTTTRGFLRVGPVTVDTTGVLGHWQAPDGSTQHRAFPHWATIPSSYSLADARIWHLAFAWVLALGLLAYMIVSLVNRHFQKDLAIKGAEITPRHLWADIKDHARLRFPTGAAALRYNILQKLAYGSVLFVLLPLIIFTGMTMSPALTTGWSFLLDIFGGRQSARSLHFIAAFALVGFFLVHIAMVVLAGPINEVRSMITGRYRIPKAKDEA</sequence>
<gene>
    <name evidence="9" type="ORF">GCM10007925_20730</name>
</gene>
<evidence type="ECO:0000313" key="10">
    <source>
        <dbReference type="Proteomes" id="UP001156703"/>
    </source>
</evidence>
<feature type="transmembrane region" description="Helical" evidence="7">
    <location>
        <begin position="252"/>
        <end position="274"/>
    </location>
</feature>
<comment type="subcellular location">
    <subcellularLocation>
        <location evidence="1">Cell membrane</location>
        <topology evidence="1">Multi-pass membrane protein</topology>
    </subcellularLocation>
</comment>
<evidence type="ECO:0000256" key="3">
    <source>
        <dbReference type="ARBA" id="ARBA00022692"/>
    </source>
</evidence>
<feature type="compositionally biased region" description="Pro residues" evidence="6">
    <location>
        <begin position="9"/>
        <end position="20"/>
    </location>
</feature>
<organism evidence="9 10">
    <name type="scientific">Sphingomonas astaxanthinifaciens DSM 22298</name>
    <dbReference type="NCBI Taxonomy" id="1123267"/>
    <lineage>
        <taxon>Bacteria</taxon>
        <taxon>Pseudomonadati</taxon>
        <taxon>Pseudomonadota</taxon>
        <taxon>Alphaproteobacteria</taxon>
        <taxon>Sphingomonadales</taxon>
        <taxon>Sphingomonadaceae</taxon>
        <taxon>Sphingomonas</taxon>
    </lineage>
</organism>
<dbReference type="InterPro" id="IPR051542">
    <property type="entry name" value="Hydrogenase_cytochrome"/>
</dbReference>
<dbReference type="Proteomes" id="UP001156703">
    <property type="component" value="Unassembled WGS sequence"/>
</dbReference>
<keyword evidence="3 7" id="KW-0812">Transmembrane</keyword>
<evidence type="ECO:0000256" key="5">
    <source>
        <dbReference type="ARBA" id="ARBA00023136"/>
    </source>
</evidence>
<keyword evidence="4 7" id="KW-1133">Transmembrane helix</keyword>
<evidence type="ECO:0000256" key="4">
    <source>
        <dbReference type="ARBA" id="ARBA00022989"/>
    </source>
</evidence>
<evidence type="ECO:0000259" key="8">
    <source>
        <dbReference type="Pfam" id="PF01292"/>
    </source>
</evidence>
<protein>
    <recommendedName>
        <fullName evidence="8">Cytochrome b561 bacterial/Ni-hydrogenase domain-containing protein</fullName>
    </recommendedName>
</protein>
<evidence type="ECO:0000256" key="6">
    <source>
        <dbReference type="SAM" id="MobiDB-lite"/>
    </source>
</evidence>
<evidence type="ECO:0000313" key="9">
    <source>
        <dbReference type="EMBL" id="GLR48358.1"/>
    </source>
</evidence>
<dbReference type="InterPro" id="IPR016174">
    <property type="entry name" value="Di-haem_cyt_TM"/>
</dbReference>
<feature type="transmembrane region" description="Helical" evidence="7">
    <location>
        <begin position="208"/>
        <end position="232"/>
    </location>
</feature>
<evidence type="ECO:0000256" key="7">
    <source>
        <dbReference type="SAM" id="Phobius"/>
    </source>
</evidence>
<evidence type="ECO:0000256" key="2">
    <source>
        <dbReference type="ARBA" id="ARBA00022475"/>
    </source>
</evidence>
<dbReference type="EMBL" id="BSOO01000024">
    <property type="protein sequence ID" value="GLR48358.1"/>
    <property type="molecule type" value="Genomic_DNA"/>
</dbReference>
<dbReference type="Pfam" id="PF01292">
    <property type="entry name" value="Ni_hydr_CYTB"/>
    <property type="match status" value="1"/>
</dbReference>
<feature type="transmembrane region" description="Helical" evidence="7">
    <location>
        <begin position="139"/>
        <end position="161"/>
    </location>
</feature>
<feature type="region of interest" description="Disordered" evidence="6">
    <location>
        <begin position="1"/>
        <end position="24"/>
    </location>
</feature>
<proteinExistence type="predicted"/>
<dbReference type="PANTHER" id="PTHR30485">
    <property type="entry name" value="NI/FE-HYDROGENASE 1 B-TYPE CYTOCHROME SUBUNIT"/>
    <property type="match status" value="1"/>
</dbReference>